<protein>
    <submittedName>
        <fullName evidence="2">Uncharacterized protein</fullName>
    </submittedName>
</protein>
<dbReference type="Proteomes" id="UP000317078">
    <property type="component" value="Unassembled WGS sequence"/>
</dbReference>
<dbReference type="RefSeq" id="WP_140886689.1">
    <property type="nucleotide sequence ID" value="NZ_RCZP01000046.1"/>
</dbReference>
<evidence type="ECO:0000313" key="2">
    <source>
        <dbReference type="EMBL" id="TPG45705.1"/>
    </source>
</evidence>
<dbReference type="AlphaFoldDB" id="A0A502F8J1"/>
<sequence length="136" mass="14640">MPTVEMHSEESTTGGGGPATAPAATPKPSADEVRRVTDARGRVIGWKRLGYLEEMRLADFLGPQTSNVDRYMGPATIAYAVTEIDGERLPKPISRLQLESQIQRLGNEGMDALLGDARQMATEGGEAANEVDRAKN</sequence>
<evidence type="ECO:0000313" key="3">
    <source>
        <dbReference type="Proteomes" id="UP000317078"/>
    </source>
</evidence>
<feature type="region of interest" description="Disordered" evidence="1">
    <location>
        <begin position="1"/>
        <end position="34"/>
    </location>
</feature>
<organism evidence="2 3">
    <name type="scientific">Muricoccus nepalensis</name>
    <dbReference type="NCBI Taxonomy" id="1854500"/>
    <lineage>
        <taxon>Bacteria</taxon>
        <taxon>Pseudomonadati</taxon>
        <taxon>Pseudomonadota</taxon>
        <taxon>Alphaproteobacteria</taxon>
        <taxon>Acetobacterales</taxon>
        <taxon>Roseomonadaceae</taxon>
        <taxon>Muricoccus</taxon>
    </lineage>
</organism>
<evidence type="ECO:0000256" key="1">
    <source>
        <dbReference type="SAM" id="MobiDB-lite"/>
    </source>
</evidence>
<gene>
    <name evidence="2" type="ORF">EAH89_26250</name>
</gene>
<name>A0A502F8J1_9PROT</name>
<comment type="caution">
    <text evidence="2">The sequence shown here is derived from an EMBL/GenBank/DDBJ whole genome shotgun (WGS) entry which is preliminary data.</text>
</comment>
<dbReference type="OrthoDB" id="7285015at2"/>
<dbReference type="EMBL" id="RCZP01000046">
    <property type="protein sequence ID" value="TPG45705.1"/>
    <property type="molecule type" value="Genomic_DNA"/>
</dbReference>
<feature type="compositionally biased region" description="Low complexity" evidence="1">
    <location>
        <begin position="19"/>
        <end position="28"/>
    </location>
</feature>
<keyword evidence="3" id="KW-1185">Reference proteome</keyword>
<proteinExistence type="predicted"/>
<accession>A0A502F8J1</accession>
<reference evidence="2 3" key="1">
    <citation type="journal article" date="2019" name="Environ. Microbiol.">
        <title>Species interactions and distinct microbial communities in high Arctic permafrost affected cryosols are associated with the CH4 and CO2 gas fluxes.</title>
        <authorList>
            <person name="Altshuler I."/>
            <person name="Hamel J."/>
            <person name="Turney S."/>
            <person name="Magnuson E."/>
            <person name="Levesque R."/>
            <person name="Greer C."/>
            <person name="Whyte L.G."/>
        </authorList>
    </citation>
    <scope>NUCLEOTIDE SEQUENCE [LARGE SCALE GENOMIC DNA]</scope>
    <source>
        <strain evidence="2 3">S9.3B</strain>
    </source>
</reference>
<feature type="compositionally biased region" description="Basic and acidic residues" evidence="1">
    <location>
        <begin position="1"/>
        <end position="10"/>
    </location>
</feature>